<evidence type="ECO:0000313" key="2">
    <source>
        <dbReference type="EMBL" id="KAK4461772.1"/>
    </source>
</evidence>
<sequence length="147" mass="15873">MVNLTNLLATVLASTTVVSAEYLAVIEHQMQSWNGGRNAFCQNTAPLFKIESFTSHPGPVGSGCSWKGKHVATSNKKNGSQMEGCKGGYTGGWSVCITSYGANVHNGKGQHQRCNKDDTQLLACPTPICWNTSTRKLKCQGVWHKDA</sequence>
<gene>
    <name evidence="2" type="ORF">QBC42DRAFT_297427</name>
</gene>
<feature type="chain" id="PRO_5043597435" description="Secreted protein" evidence="1">
    <location>
        <begin position="21"/>
        <end position="147"/>
    </location>
</feature>
<dbReference type="AlphaFoldDB" id="A0AAV9HMB1"/>
<dbReference type="EMBL" id="MU864984">
    <property type="protein sequence ID" value="KAK4461772.1"/>
    <property type="molecule type" value="Genomic_DNA"/>
</dbReference>
<name>A0AAV9HMB1_9PEZI</name>
<comment type="caution">
    <text evidence="2">The sequence shown here is derived from an EMBL/GenBank/DDBJ whole genome shotgun (WGS) entry which is preliminary data.</text>
</comment>
<reference evidence="2" key="2">
    <citation type="submission" date="2023-06" db="EMBL/GenBank/DDBJ databases">
        <authorList>
            <consortium name="Lawrence Berkeley National Laboratory"/>
            <person name="Mondo S.J."/>
            <person name="Hensen N."/>
            <person name="Bonometti L."/>
            <person name="Westerberg I."/>
            <person name="Brannstrom I.O."/>
            <person name="Guillou S."/>
            <person name="Cros-Aarteil S."/>
            <person name="Calhoun S."/>
            <person name="Haridas S."/>
            <person name="Kuo A."/>
            <person name="Pangilinan J."/>
            <person name="Riley R."/>
            <person name="Labutti K."/>
            <person name="Andreopoulos B."/>
            <person name="Lipzen A."/>
            <person name="Chen C."/>
            <person name="Yanf M."/>
            <person name="Daum C."/>
            <person name="Ng V."/>
            <person name="Clum A."/>
            <person name="Steindorff A."/>
            <person name="Ohm R."/>
            <person name="Martin F."/>
            <person name="Silar P."/>
            <person name="Natvig D."/>
            <person name="Lalanne C."/>
            <person name="Gautier V."/>
            <person name="Ament-Velasquez S.L."/>
            <person name="Kruys A."/>
            <person name="Hutchinson M.I."/>
            <person name="Powell A.J."/>
            <person name="Barry K."/>
            <person name="Miller A.N."/>
            <person name="Grigoriev I.V."/>
            <person name="Debuchy R."/>
            <person name="Gladieux P."/>
            <person name="Thoren M.H."/>
            <person name="Johannesson H."/>
        </authorList>
    </citation>
    <scope>NUCLEOTIDE SEQUENCE</scope>
    <source>
        <strain evidence="2">PSN324</strain>
    </source>
</reference>
<protein>
    <recommendedName>
        <fullName evidence="4">Secreted protein</fullName>
    </recommendedName>
</protein>
<organism evidence="2 3">
    <name type="scientific">Cladorrhinum samala</name>
    <dbReference type="NCBI Taxonomy" id="585594"/>
    <lineage>
        <taxon>Eukaryota</taxon>
        <taxon>Fungi</taxon>
        <taxon>Dikarya</taxon>
        <taxon>Ascomycota</taxon>
        <taxon>Pezizomycotina</taxon>
        <taxon>Sordariomycetes</taxon>
        <taxon>Sordariomycetidae</taxon>
        <taxon>Sordariales</taxon>
        <taxon>Podosporaceae</taxon>
        <taxon>Cladorrhinum</taxon>
    </lineage>
</organism>
<evidence type="ECO:0000256" key="1">
    <source>
        <dbReference type="SAM" id="SignalP"/>
    </source>
</evidence>
<proteinExistence type="predicted"/>
<keyword evidence="3" id="KW-1185">Reference proteome</keyword>
<accession>A0AAV9HMB1</accession>
<evidence type="ECO:0008006" key="4">
    <source>
        <dbReference type="Google" id="ProtNLM"/>
    </source>
</evidence>
<keyword evidence="1" id="KW-0732">Signal</keyword>
<dbReference type="Proteomes" id="UP001321749">
    <property type="component" value="Unassembled WGS sequence"/>
</dbReference>
<feature type="signal peptide" evidence="1">
    <location>
        <begin position="1"/>
        <end position="20"/>
    </location>
</feature>
<reference evidence="2" key="1">
    <citation type="journal article" date="2023" name="Mol. Phylogenet. Evol.">
        <title>Genome-scale phylogeny and comparative genomics of the fungal order Sordariales.</title>
        <authorList>
            <person name="Hensen N."/>
            <person name="Bonometti L."/>
            <person name="Westerberg I."/>
            <person name="Brannstrom I.O."/>
            <person name="Guillou S."/>
            <person name="Cros-Aarteil S."/>
            <person name="Calhoun S."/>
            <person name="Haridas S."/>
            <person name="Kuo A."/>
            <person name="Mondo S."/>
            <person name="Pangilinan J."/>
            <person name="Riley R."/>
            <person name="LaButti K."/>
            <person name="Andreopoulos B."/>
            <person name="Lipzen A."/>
            <person name="Chen C."/>
            <person name="Yan M."/>
            <person name="Daum C."/>
            <person name="Ng V."/>
            <person name="Clum A."/>
            <person name="Steindorff A."/>
            <person name="Ohm R.A."/>
            <person name="Martin F."/>
            <person name="Silar P."/>
            <person name="Natvig D.O."/>
            <person name="Lalanne C."/>
            <person name="Gautier V."/>
            <person name="Ament-Velasquez S.L."/>
            <person name="Kruys A."/>
            <person name="Hutchinson M.I."/>
            <person name="Powell A.J."/>
            <person name="Barry K."/>
            <person name="Miller A.N."/>
            <person name="Grigoriev I.V."/>
            <person name="Debuchy R."/>
            <person name="Gladieux P."/>
            <person name="Hiltunen Thoren M."/>
            <person name="Johannesson H."/>
        </authorList>
    </citation>
    <scope>NUCLEOTIDE SEQUENCE</scope>
    <source>
        <strain evidence="2">PSN324</strain>
    </source>
</reference>
<evidence type="ECO:0000313" key="3">
    <source>
        <dbReference type="Proteomes" id="UP001321749"/>
    </source>
</evidence>